<dbReference type="InterPro" id="IPR007995">
    <property type="entry name" value="DUF742"/>
</dbReference>
<proteinExistence type="predicted"/>
<keyword evidence="3" id="KW-1185">Reference proteome</keyword>
<gene>
    <name evidence="2" type="ORF">GCM10022255_095440</name>
</gene>
<dbReference type="Pfam" id="PF05331">
    <property type="entry name" value="DUF742"/>
    <property type="match status" value="1"/>
</dbReference>
<sequence>MNDPGEHRLPDPRMIPRWQADPVRPRHQADEPEEAEEPGAPADAALVRPFMVTGGRTRPLTDGLRPETVVSAIPAALHAPLRFESRRIVELCQSPQTVVDIAVRLGLPLGVARVLVADLVSDGYATSQGPTELPIETIERIRDRVRSL</sequence>
<reference evidence="3" key="1">
    <citation type="journal article" date="2019" name="Int. J. Syst. Evol. Microbiol.">
        <title>The Global Catalogue of Microorganisms (GCM) 10K type strain sequencing project: providing services to taxonomists for standard genome sequencing and annotation.</title>
        <authorList>
            <consortium name="The Broad Institute Genomics Platform"/>
            <consortium name="The Broad Institute Genome Sequencing Center for Infectious Disease"/>
            <person name="Wu L."/>
            <person name="Ma J."/>
        </authorList>
    </citation>
    <scope>NUCLEOTIDE SEQUENCE [LARGE SCALE GENOMIC DNA]</scope>
    <source>
        <strain evidence="3">JCM 17441</strain>
    </source>
</reference>
<feature type="region of interest" description="Disordered" evidence="1">
    <location>
        <begin position="1"/>
        <end position="46"/>
    </location>
</feature>
<feature type="compositionally biased region" description="Basic and acidic residues" evidence="1">
    <location>
        <begin position="1"/>
        <end position="11"/>
    </location>
</feature>
<dbReference type="RefSeq" id="WP_345138702.1">
    <property type="nucleotide sequence ID" value="NZ_BAABAT010000047.1"/>
</dbReference>
<organism evidence="2 3">
    <name type="scientific">Dactylosporangium darangshiense</name>
    <dbReference type="NCBI Taxonomy" id="579108"/>
    <lineage>
        <taxon>Bacteria</taxon>
        <taxon>Bacillati</taxon>
        <taxon>Actinomycetota</taxon>
        <taxon>Actinomycetes</taxon>
        <taxon>Micromonosporales</taxon>
        <taxon>Micromonosporaceae</taxon>
        <taxon>Dactylosporangium</taxon>
    </lineage>
</organism>
<name>A0ABP8DQC2_9ACTN</name>
<evidence type="ECO:0000256" key="1">
    <source>
        <dbReference type="SAM" id="MobiDB-lite"/>
    </source>
</evidence>
<dbReference type="PANTHER" id="PTHR36221">
    <property type="entry name" value="DUF742 DOMAIN-CONTAINING PROTEIN"/>
    <property type="match status" value="1"/>
</dbReference>
<evidence type="ECO:0008006" key="4">
    <source>
        <dbReference type="Google" id="ProtNLM"/>
    </source>
</evidence>
<evidence type="ECO:0000313" key="2">
    <source>
        <dbReference type="EMBL" id="GAA4261715.1"/>
    </source>
</evidence>
<comment type="caution">
    <text evidence="2">The sequence shown here is derived from an EMBL/GenBank/DDBJ whole genome shotgun (WGS) entry which is preliminary data.</text>
</comment>
<dbReference type="PANTHER" id="PTHR36221:SF1">
    <property type="entry name" value="DUF742 DOMAIN-CONTAINING PROTEIN"/>
    <property type="match status" value="1"/>
</dbReference>
<evidence type="ECO:0000313" key="3">
    <source>
        <dbReference type="Proteomes" id="UP001500620"/>
    </source>
</evidence>
<dbReference type="EMBL" id="BAABAT010000047">
    <property type="protein sequence ID" value="GAA4261715.1"/>
    <property type="molecule type" value="Genomic_DNA"/>
</dbReference>
<accession>A0ABP8DQC2</accession>
<protein>
    <recommendedName>
        <fullName evidence="4">DUF742 domain-containing protein</fullName>
    </recommendedName>
</protein>
<dbReference type="Proteomes" id="UP001500620">
    <property type="component" value="Unassembled WGS sequence"/>
</dbReference>